<gene>
    <name evidence="1" type="ORF">PsorP6_001770</name>
</gene>
<sequence>MDSKAGCRRRMTDTLRHKRYLQKSPLEEEPLGPHIIVGWLLQRLQLHGRGYLEVSPRLAGVSKGGFFHRGEAEMVRDMLRAATQILGRYEKIPTPGRPKEAPNA</sequence>
<keyword evidence="2" id="KW-1185">Reference proteome</keyword>
<dbReference type="Proteomes" id="UP001163321">
    <property type="component" value="Chromosome 1"/>
</dbReference>
<comment type="caution">
    <text evidence="1">The sequence shown here is derived from an EMBL/GenBank/DDBJ whole genome shotgun (WGS) entry which is preliminary data.</text>
</comment>
<evidence type="ECO:0000313" key="1">
    <source>
        <dbReference type="EMBL" id="KAI9920791.1"/>
    </source>
</evidence>
<reference evidence="1 2" key="1">
    <citation type="journal article" date="2022" name="bioRxiv">
        <title>The genome of the oomycete Peronosclerospora sorghi, a cosmopolitan pathogen of maize and sorghum, is inflated with dispersed pseudogenes.</title>
        <authorList>
            <person name="Fletcher K."/>
            <person name="Martin F."/>
            <person name="Isakeit T."/>
            <person name="Cavanaugh K."/>
            <person name="Magill C."/>
            <person name="Michelmore R."/>
        </authorList>
    </citation>
    <scope>NUCLEOTIDE SEQUENCE [LARGE SCALE GENOMIC DNA]</scope>
    <source>
        <strain evidence="1">P6</strain>
    </source>
</reference>
<organism evidence="1 2">
    <name type="scientific">Peronosclerospora sorghi</name>
    <dbReference type="NCBI Taxonomy" id="230839"/>
    <lineage>
        <taxon>Eukaryota</taxon>
        <taxon>Sar</taxon>
        <taxon>Stramenopiles</taxon>
        <taxon>Oomycota</taxon>
        <taxon>Peronosporomycetes</taxon>
        <taxon>Peronosporales</taxon>
        <taxon>Peronosporaceae</taxon>
        <taxon>Peronosclerospora</taxon>
    </lineage>
</organism>
<proteinExistence type="predicted"/>
<name>A0ACC0WS33_9STRA</name>
<accession>A0ACC0WS33</accession>
<evidence type="ECO:0000313" key="2">
    <source>
        <dbReference type="Proteomes" id="UP001163321"/>
    </source>
</evidence>
<dbReference type="EMBL" id="CM047580">
    <property type="protein sequence ID" value="KAI9920791.1"/>
    <property type="molecule type" value="Genomic_DNA"/>
</dbReference>
<protein>
    <submittedName>
        <fullName evidence="1">Uncharacterized protein</fullName>
    </submittedName>
</protein>